<gene>
    <name evidence="2" type="ORF">OQ497_01550</name>
</gene>
<reference evidence="2 3" key="1">
    <citation type="submission" date="2022-11" db="EMBL/GenBank/DDBJ databases">
        <title>Genome sequencing of Acetobacter type strain.</title>
        <authorList>
            <person name="Heo J."/>
            <person name="Lee D."/>
            <person name="Han B.-H."/>
            <person name="Hong S.-B."/>
            <person name="Kwon S.-W."/>
        </authorList>
    </citation>
    <scope>NUCLEOTIDE SEQUENCE [LARGE SCALE GENOMIC DNA]</scope>
    <source>
        <strain evidence="2 3">KACC 21253</strain>
    </source>
</reference>
<dbReference type="PANTHER" id="PTHR33677">
    <property type="entry name" value="TRANSCRIPTIONAL REPRESSOR FRMR-RELATED"/>
    <property type="match status" value="1"/>
</dbReference>
<evidence type="ECO:0000256" key="1">
    <source>
        <dbReference type="ARBA" id="ARBA00005260"/>
    </source>
</evidence>
<dbReference type="InterPro" id="IPR003735">
    <property type="entry name" value="Metal_Tscrpt_repr"/>
</dbReference>
<dbReference type="CDD" id="cd10148">
    <property type="entry name" value="CsoR-like_DUF156"/>
    <property type="match status" value="1"/>
</dbReference>
<dbReference type="Gene3D" id="1.20.58.1000">
    <property type="entry name" value="Metal-sensitive repressor, helix protomer"/>
    <property type="match status" value="1"/>
</dbReference>
<dbReference type="Pfam" id="PF02583">
    <property type="entry name" value="Trns_repr_metal"/>
    <property type="match status" value="1"/>
</dbReference>
<proteinExistence type="inferred from homology"/>
<evidence type="ECO:0000313" key="3">
    <source>
        <dbReference type="Proteomes" id="UP001301152"/>
    </source>
</evidence>
<dbReference type="PANTHER" id="PTHR33677:SF3">
    <property type="entry name" value="COPPER-SENSING TRANSCRIPTIONAL REPRESSOR RICR"/>
    <property type="match status" value="1"/>
</dbReference>
<dbReference type="Proteomes" id="UP001301152">
    <property type="component" value="Unassembled WGS sequence"/>
</dbReference>
<dbReference type="RefSeq" id="WP_173559525.1">
    <property type="nucleotide sequence ID" value="NZ_JAERKX010000001.1"/>
</dbReference>
<keyword evidence="3" id="KW-1185">Reference proteome</keyword>
<evidence type="ECO:0000313" key="2">
    <source>
        <dbReference type="EMBL" id="MCX2562655.1"/>
    </source>
</evidence>
<comment type="similarity">
    <text evidence="1">Belongs to the FrmR/RcnR family.</text>
</comment>
<sequence length="88" mass="9723">MEQPEKKALINRLRRIEGQTGGVRTMVETDRYCVDILTQISAIKSALDGVAIEILSNHASGCVRNAIQNNGGEAEINELLGLMRKMIR</sequence>
<dbReference type="InterPro" id="IPR038390">
    <property type="entry name" value="Metal_Tscrpt_repr_sf"/>
</dbReference>
<comment type="caution">
    <text evidence="2">The sequence shown here is derived from an EMBL/GenBank/DDBJ whole genome shotgun (WGS) entry which is preliminary data.</text>
</comment>
<protein>
    <submittedName>
        <fullName evidence="2">Metal-sensitive transcriptional regulator</fullName>
    </submittedName>
</protein>
<dbReference type="EMBL" id="JAPIUZ010000001">
    <property type="protein sequence ID" value="MCX2562655.1"/>
    <property type="molecule type" value="Genomic_DNA"/>
</dbReference>
<organism evidence="2 3">
    <name type="scientific">Acetobacter thailandicus</name>
    <dbReference type="NCBI Taxonomy" id="1502842"/>
    <lineage>
        <taxon>Bacteria</taxon>
        <taxon>Pseudomonadati</taxon>
        <taxon>Pseudomonadota</taxon>
        <taxon>Alphaproteobacteria</taxon>
        <taxon>Acetobacterales</taxon>
        <taxon>Acetobacteraceae</taxon>
        <taxon>Acetobacter</taxon>
    </lineage>
</organism>
<name>A0ABT3QBJ4_9PROT</name>
<accession>A0ABT3QBJ4</accession>